<evidence type="ECO:0000256" key="1">
    <source>
        <dbReference type="SAM" id="MobiDB-lite"/>
    </source>
</evidence>
<feature type="compositionally biased region" description="Basic and acidic residues" evidence="1">
    <location>
        <begin position="22"/>
        <end position="52"/>
    </location>
</feature>
<dbReference type="EMBL" id="SRLO01003328">
    <property type="protein sequence ID" value="TNN31582.1"/>
    <property type="molecule type" value="Genomic_DNA"/>
</dbReference>
<feature type="compositionally biased region" description="Basic residues" evidence="1">
    <location>
        <begin position="53"/>
        <end position="62"/>
    </location>
</feature>
<dbReference type="AlphaFoldDB" id="A0A4Z2ETH5"/>
<organism evidence="2 3">
    <name type="scientific">Liparis tanakae</name>
    <name type="common">Tanaka's snailfish</name>
    <dbReference type="NCBI Taxonomy" id="230148"/>
    <lineage>
        <taxon>Eukaryota</taxon>
        <taxon>Metazoa</taxon>
        <taxon>Chordata</taxon>
        <taxon>Craniata</taxon>
        <taxon>Vertebrata</taxon>
        <taxon>Euteleostomi</taxon>
        <taxon>Actinopterygii</taxon>
        <taxon>Neopterygii</taxon>
        <taxon>Teleostei</taxon>
        <taxon>Neoteleostei</taxon>
        <taxon>Acanthomorphata</taxon>
        <taxon>Eupercaria</taxon>
        <taxon>Perciformes</taxon>
        <taxon>Cottioidei</taxon>
        <taxon>Cottales</taxon>
        <taxon>Liparidae</taxon>
        <taxon>Liparis</taxon>
    </lineage>
</organism>
<evidence type="ECO:0000313" key="2">
    <source>
        <dbReference type="EMBL" id="TNN31582.1"/>
    </source>
</evidence>
<gene>
    <name evidence="2" type="ORF">EYF80_058269</name>
</gene>
<evidence type="ECO:0000313" key="3">
    <source>
        <dbReference type="Proteomes" id="UP000314294"/>
    </source>
</evidence>
<sequence>MCTRKKKKKKRRGLGEESILGAERETRVEKRNGDDVRPIRQKAERKAGERSRGFARTRRKVD</sequence>
<dbReference type="Proteomes" id="UP000314294">
    <property type="component" value="Unassembled WGS sequence"/>
</dbReference>
<feature type="region of interest" description="Disordered" evidence="1">
    <location>
        <begin position="1"/>
        <end position="62"/>
    </location>
</feature>
<name>A0A4Z2ETH5_9TELE</name>
<comment type="caution">
    <text evidence="2">The sequence shown here is derived from an EMBL/GenBank/DDBJ whole genome shotgun (WGS) entry which is preliminary data.</text>
</comment>
<protein>
    <submittedName>
        <fullName evidence="2">Uncharacterized protein</fullName>
    </submittedName>
</protein>
<keyword evidence="3" id="KW-1185">Reference proteome</keyword>
<feature type="compositionally biased region" description="Basic residues" evidence="1">
    <location>
        <begin position="1"/>
        <end position="12"/>
    </location>
</feature>
<reference evidence="2 3" key="1">
    <citation type="submission" date="2019-03" db="EMBL/GenBank/DDBJ databases">
        <title>First draft genome of Liparis tanakae, snailfish: a comprehensive survey of snailfish specific genes.</title>
        <authorList>
            <person name="Kim W."/>
            <person name="Song I."/>
            <person name="Jeong J.-H."/>
            <person name="Kim D."/>
            <person name="Kim S."/>
            <person name="Ryu S."/>
            <person name="Song J.Y."/>
            <person name="Lee S.K."/>
        </authorList>
    </citation>
    <scope>NUCLEOTIDE SEQUENCE [LARGE SCALE GENOMIC DNA]</scope>
    <source>
        <tissue evidence="2">Muscle</tissue>
    </source>
</reference>
<proteinExistence type="predicted"/>
<accession>A0A4Z2ETH5</accession>